<dbReference type="SMART" id="SM00320">
    <property type="entry name" value="WD40"/>
    <property type="match status" value="5"/>
</dbReference>
<keyword evidence="2" id="KW-1185">Reference proteome</keyword>
<comment type="caution">
    <text evidence="1">The sequence shown here is derived from an EMBL/GenBank/DDBJ whole genome shotgun (WGS) entry which is preliminary data.</text>
</comment>
<dbReference type="EMBL" id="SBIQ01000069">
    <property type="protein sequence ID" value="KAF7683608.1"/>
    <property type="molecule type" value="Genomic_DNA"/>
</dbReference>
<dbReference type="PANTHER" id="PTHR19858">
    <property type="entry name" value="WD40 REPEAT PROTEIN"/>
    <property type="match status" value="1"/>
</dbReference>
<protein>
    <submittedName>
        <fullName evidence="1">Periodic tryptophan protein 2 like protein</fullName>
    </submittedName>
</protein>
<reference evidence="1 2" key="1">
    <citation type="submission" date="2019-01" db="EMBL/GenBank/DDBJ databases">
        <title>Genomes sequencing and comparative genomics of infectious freshwater microsporidia, Cucumispora dikerogammari and Thelohania contejeani.</title>
        <authorList>
            <person name="Cormier A."/>
            <person name="Giraud I."/>
            <person name="Wattier R."/>
            <person name="Teixeira M."/>
            <person name="Grandjean F."/>
            <person name="Rigaud T."/>
            <person name="Cordaux R."/>
        </authorList>
    </citation>
    <scope>NUCLEOTIDE SEQUENCE [LARGE SCALE GENOMIC DNA]</scope>
    <source>
        <strain evidence="1">T1</strain>
        <tissue evidence="1">Spores</tissue>
    </source>
</reference>
<dbReference type="InterPro" id="IPR027145">
    <property type="entry name" value="PWP2"/>
</dbReference>
<dbReference type="Gene3D" id="2.130.10.10">
    <property type="entry name" value="YVTN repeat-like/Quinoprotein amine dehydrogenase"/>
    <property type="match status" value="3"/>
</dbReference>
<dbReference type="InterPro" id="IPR011047">
    <property type="entry name" value="Quinoprotein_ADH-like_sf"/>
</dbReference>
<organism evidence="1 2">
    <name type="scientific">Astathelohania contejeani</name>
    <dbReference type="NCBI Taxonomy" id="164912"/>
    <lineage>
        <taxon>Eukaryota</taxon>
        <taxon>Fungi</taxon>
        <taxon>Fungi incertae sedis</taxon>
        <taxon>Microsporidia</taxon>
        <taxon>Astathelohaniidae</taxon>
        <taxon>Astathelohania</taxon>
    </lineage>
</organism>
<gene>
    <name evidence="1" type="primary">B18D24.40</name>
    <name evidence="1" type="ORF">TCON_1180</name>
</gene>
<proteinExistence type="predicted"/>
<dbReference type="SUPFAM" id="SSF50998">
    <property type="entry name" value="Quinoprotein alcohol dehydrogenase-like"/>
    <property type="match status" value="1"/>
</dbReference>
<dbReference type="PANTHER" id="PTHR19858:SF0">
    <property type="entry name" value="PERIODIC TRYPTOPHAN PROTEIN 2 HOMOLOG"/>
    <property type="match status" value="1"/>
</dbReference>
<evidence type="ECO:0000313" key="1">
    <source>
        <dbReference type="EMBL" id="KAF7683608.1"/>
    </source>
</evidence>
<sequence>MKNYIKKSVIPTASDSTGLCQIDSDIYFSSHTNIYKLDKNKFTLYSHVKGTVIGFVCFTTGTLRLTLSYTRDRIYLIGANGRILGTLKKQITALAITEDGRYFSIAIGGNVEVWKVPTSYKTPLFDRISHITGHLNDITKLEFLNDQFMLSISNDGTIRISDIVEQTSKMIYRHRCTPINIHVIEKEPVLVIYVICEDGAIIHLKYENNKTEIISKDYTEILVLYSFIYKENLILCTENEIINRKENKAITINNKIKEIRNKENILLIRTEKEIQSYDLEKENFNFKFPLPEIICYTQIKEKIIIGCRDNQIRIYENDKYLDTFNNDAQVAIQALHATYNMVVAVCWDGSVRAYDINNGYCFRSFKIPLSVCSSVITQEGEILLLADQTEYHIHVVDLKRSKAVDMITGQCGPVVRMLFHRDYLYFLTMDSTLTKYNLFNSNRESITKEGMINFTVGMGMIAVATDRKIYMYDMNLELMSSFKCALKARMRSELYMMDKAPEWMAFSPDDRLLVVGGLSNTVMIIHLETGKIVQRLKVSNNKEWENYKERLGRELDTKFDKTKIIETRGLTHTRMLFIMSREGISIYERSSIRFDPVELECEVTPESAYNELKKRKYLHALVIGAKLGNMQFMDEIVKEIPNNEVEGVVKYFPIKFVSDLRRCITKLVERGYITGMLWFRYIVFYHRGIGCESIDGIKKVIENILKDGRKKFYLSMNKLN</sequence>
<dbReference type="Proteomes" id="UP001516464">
    <property type="component" value="Unassembled WGS sequence"/>
</dbReference>
<evidence type="ECO:0000313" key="2">
    <source>
        <dbReference type="Proteomes" id="UP001516464"/>
    </source>
</evidence>
<dbReference type="InterPro" id="IPR001680">
    <property type="entry name" value="WD40_rpt"/>
</dbReference>
<accession>A0ABQ7HZM7</accession>
<name>A0ABQ7HZM7_9MICR</name>
<dbReference type="InterPro" id="IPR015943">
    <property type="entry name" value="WD40/YVTN_repeat-like_dom_sf"/>
</dbReference>